<organism evidence="1 2">
    <name type="scientific">Diversispora epigaea</name>
    <dbReference type="NCBI Taxonomy" id="1348612"/>
    <lineage>
        <taxon>Eukaryota</taxon>
        <taxon>Fungi</taxon>
        <taxon>Fungi incertae sedis</taxon>
        <taxon>Mucoromycota</taxon>
        <taxon>Glomeromycotina</taxon>
        <taxon>Glomeromycetes</taxon>
        <taxon>Diversisporales</taxon>
        <taxon>Diversisporaceae</taxon>
        <taxon>Diversispora</taxon>
    </lineage>
</organism>
<dbReference type="AlphaFoldDB" id="A0A397IPI5"/>
<keyword evidence="2" id="KW-1185">Reference proteome</keyword>
<evidence type="ECO:0000313" key="1">
    <source>
        <dbReference type="EMBL" id="RHZ77845.1"/>
    </source>
</evidence>
<name>A0A397IPI5_9GLOM</name>
<dbReference type="Proteomes" id="UP000266861">
    <property type="component" value="Unassembled WGS sequence"/>
</dbReference>
<comment type="caution">
    <text evidence="1">The sequence shown here is derived from an EMBL/GenBank/DDBJ whole genome shotgun (WGS) entry which is preliminary data.</text>
</comment>
<dbReference type="EMBL" id="PQFF01000160">
    <property type="protein sequence ID" value="RHZ77845.1"/>
    <property type="molecule type" value="Genomic_DNA"/>
</dbReference>
<sequence length="234" mass="27804">METPIFTCSLCEKKKTYKSHGGFQRHETLKHYNYNIPPSHILSVPEHELSHLKKVMVREVGKRLKNHHSAVEKQVFSIYCSEHAFVGIFGQYIEQYSPCGNFYRYRFKGIKSCNILTEIFKDKQWGERNYGQGQISWVQLISNSTNTIEDNQNCINQNYIEHENYIEQDNYIEPENQNCKELIQKNRKKKKVKEKQIELFIEWKIKGFRDKAEHNCFAGDVSFRFITDNAMFVE</sequence>
<evidence type="ECO:0000313" key="2">
    <source>
        <dbReference type="Proteomes" id="UP000266861"/>
    </source>
</evidence>
<gene>
    <name evidence="1" type="ORF">Glove_170g28</name>
</gene>
<dbReference type="OrthoDB" id="2375936at2759"/>
<accession>A0A397IPI5</accession>
<reference evidence="1 2" key="1">
    <citation type="submission" date="2018-08" db="EMBL/GenBank/DDBJ databases">
        <title>Genome and evolution of the arbuscular mycorrhizal fungus Diversispora epigaea (formerly Glomus versiforme) and its bacterial endosymbionts.</title>
        <authorList>
            <person name="Sun X."/>
            <person name="Fei Z."/>
            <person name="Harrison M."/>
        </authorList>
    </citation>
    <scope>NUCLEOTIDE SEQUENCE [LARGE SCALE GENOMIC DNA]</scope>
    <source>
        <strain evidence="1 2">IT104</strain>
    </source>
</reference>
<protein>
    <recommendedName>
        <fullName evidence="3">C2H2-type domain-containing protein</fullName>
    </recommendedName>
</protein>
<evidence type="ECO:0008006" key="3">
    <source>
        <dbReference type="Google" id="ProtNLM"/>
    </source>
</evidence>
<proteinExistence type="predicted"/>